<sequence length="579" mass="63017">MYVAIMFCAILTACVAGIASAASLPRDSEPALQYVAVLTPAPSDRYMHTTDRIQVPENNKPKGHVSGVQSTSSAEIRRFVREAPNQETPLSANYTQSDATAVQNPPNGHDLKKSETTANEEHDAESKPTPKDSDANSTTKISEVATSASPASVDGQEPSAQVTNNVTKMNSIENEILNSNDTIFDNRSPTDQETFQGQTIQQITPIQTKTVTEDIPETEMTFTQNLNHNTQKSHQKPSHPSLVSNLETELISTPTPEALLLQDQILGTPNLMEVVMTTNQPPTTIQNQDQPTSQEAVSKMSITPQNGTMKQIVKQQVTSESILNTVPEELSNIMISEEQNSTVGSTTPRNVIKPFLNATQSAILDDTPKLTQTPIVTPDPISVHEIVELITPLPITEPDYVSDYVSENILYINSSRDSHSERPESDAGAISPPPLEPIHKDNVSSADSVSFTAATLKTTYAPPSKVLLTPLAFIDAENVSLFTTPSKAYSSIFDIVTASPSPCAYHSNASFDISSFDHVTFTRVSCPTDVAIFDKHTAIDSGLTASLFITIYKRLGLWYGMARLIDELSEYTYTPADFV</sequence>
<reference evidence="3" key="1">
    <citation type="submission" date="2022-09" db="EMBL/GenBank/DDBJ databases">
        <authorList>
            <person name="Vucak M."/>
            <person name="Davison A.J."/>
        </authorList>
    </citation>
    <scope>NUCLEOTIDE SEQUENCE</scope>
    <source>
        <strain evidence="2">Mnat29</strain>
        <strain evidence="3">Mnat36</strain>
    </source>
</reference>
<protein>
    <submittedName>
        <fullName evidence="3">Protein UL116</fullName>
    </submittedName>
</protein>
<evidence type="ECO:0000256" key="1">
    <source>
        <dbReference type="SAM" id="MobiDB-lite"/>
    </source>
</evidence>
<dbReference type="EMBL" id="OP429122">
    <property type="protein sequence ID" value="WEG68966.1"/>
    <property type="molecule type" value="Genomic_DNA"/>
</dbReference>
<feature type="compositionally biased region" description="Polar residues" evidence="1">
    <location>
        <begin position="85"/>
        <end position="106"/>
    </location>
</feature>
<gene>
    <name evidence="3" type="primary">M116</name>
</gene>
<evidence type="ECO:0000313" key="3">
    <source>
        <dbReference type="EMBL" id="WEG68966.1"/>
    </source>
</evidence>
<dbReference type="EMBL" id="OP429121">
    <property type="protein sequence ID" value="WEG68830.1"/>
    <property type="molecule type" value="Genomic_DNA"/>
</dbReference>
<dbReference type="EMBL" id="OP429138">
    <property type="protein sequence ID" value="WEG71194.1"/>
    <property type="molecule type" value="Genomic_DNA"/>
</dbReference>
<feature type="compositionally biased region" description="Basic and acidic residues" evidence="1">
    <location>
        <begin position="416"/>
        <end position="425"/>
    </location>
</feature>
<feature type="region of interest" description="Disordered" evidence="1">
    <location>
        <begin position="52"/>
        <end position="166"/>
    </location>
</feature>
<feature type="compositionally biased region" description="Polar residues" evidence="1">
    <location>
        <begin position="135"/>
        <end position="150"/>
    </location>
</feature>
<feature type="region of interest" description="Disordered" evidence="1">
    <location>
        <begin position="415"/>
        <end position="441"/>
    </location>
</feature>
<reference evidence="3" key="2">
    <citation type="submission" date="2023-06" db="EMBL/GenBank/DDBJ databases">
        <title>Isolation and genome sequencing of cytomegaloviruses from Natal multimammate mice (Mastomys natalensis).</title>
        <authorList>
            <person name="Jarvis M.A."/>
            <person name="Davison A.J."/>
        </authorList>
    </citation>
    <scope>NUCLEOTIDE SEQUENCE</scope>
    <source>
        <strain evidence="2">Mnat29</strain>
        <strain evidence="3">Mnat36</strain>
    </source>
</reference>
<evidence type="ECO:0000313" key="2">
    <source>
        <dbReference type="EMBL" id="WEG68830.1"/>
    </source>
</evidence>
<name>A0A9Y1IL27_9BETA</name>
<accession>A0A9Y1IL27</accession>
<proteinExistence type="predicted"/>
<organism evidence="3">
    <name type="scientific">Mastomys natalensis cytomegalovirus 1</name>
    <dbReference type="NCBI Taxonomy" id="2973541"/>
    <lineage>
        <taxon>Viruses</taxon>
        <taxon>Duplodnaviria</taxon>
        <taxon>Heunggongvirae</taxon>
        <taxon>Peploviricota</taxon>
        <taxon>Herviviricetes</taxon>
        <taxon>Herpesvirales</taxon>
        <taxon>Orthoherpesviridae</taxon>
        <taxon>Betaherpesvirinae</taxon>
        <taxon>Muromegalovirus</taxon>
    </lineage>
</organism>
<feature type="compositionally biased region" description="Basic and acidic residues" evidence="1">
    <location>
        <begin position="109"/>
        <end position="134"/>
    </location>
</feature>